<evidence type="ECO:0000259" key="5">
    <source>
        <dbReference type="PROSITE" id="PS50118"/>
    </source>
</evidence>
<dbReference type="PANTHER" id="PTHR10270:SF161">
    <property type="entry name" value="SEX-DETERMINING REGION Y PROTEIN"/>
    <property type="match status" value="1"/>
</dbReference>
<name>A0A8H6XAT9_9AGAR</name>
<comment type="caution">
    <text evidence="6">The sequence shown here is derived from an EMBL/GenBank/DDBJ whole genome shotgun (WGS) entry which is preliminary data.</text>
</comment>
<feature type="DNA-binding region" description="HMG box" evidence="3">
    <location>
        <begin position="135"/>
        <end position="204"/>
    </location>
</feature>
<feature type="compositionally biased region" description="Pro residues" evidence="4">
    <location>
        <begin position="430"/>
        <end position="447"/>
    </location>
</feature>
<dbReference type="GO" id="GO:0005634">
    <property type="term" value="C:nucleus"/>
    <property type="evidence" value="ECO:0007669"/>
    <property type="project" value="UniProtKB-UniRule"/>
</dbReference>
<accession>A0A8H6XAT9</accession>
<proteinExistence type="predicted"/>
<dbReference type="SUPFAM" id="SSF47095">
    <property type="entry name" value="HMG-box"/>
    <property type="match status" value="1"/>
</dbReference>
<feature type="domain" description="HMG box" evidence="5">
    <location>
        <begin position="135"/>
        <end position="204"/>
    </location>
</feature>
<dbReference type="Pfam" id="PF00505">
    <property type="entry name" value="HMG_box"/>
    <property type="match status" value="1"/>
</dbReference>
<dbReference type="InterPro" id="IPR009071">
    <property type="entry name" value="HMG_box_dom"/>
</dbReference>
<dbReference type="OrthoDB" id="6247875at2759"/>
<feature type="compositionally biased region" description="Low complexity" evidence="4">
    <location>
        <begin position="345"/>
        <end position="370"/>
    </location>
</feature>
<dbReference type="InterPro" id="IPR036910">
    <property type="entry name" value="HMG_box_dom_sf"/>
</dbReference>
<feature type="compositionally biased region" description="Polar residues" evidence="4">
    <location>
        <begin position="47"/>
        <end position="57"/>
    </location>
</feature>
<protein>
    <submittedName>
        <fullName evidence="6">HMG box domain-containing protein</fullName>
    </submittedName>
</protein>
<dbReference type="EMBL" id="JACAZI010000022">
    <property type="protein sequence ID" value="KAF7337099.1"/>
    <property type="molecule type" value="Genomic_DNA"/>
</dbReference>
<keyword evidence="3" id="KW-0539">Nucleus</keyword>
<dbReference type="GO" id="GO:0001228">
    <property type="term" value="F:DNA-binding transcription activator activity, RNA polymerase II-specific"/>
    <property type="evidence" value="ECO:0007669"/>
    <property type="project" value="TreeGrafter"/>
</dbReference>
<feature type="compositionally biased region" description="Low complexity" evidence="4">
    <location>
        <begin position="450"/>
        <end position="459"/>
    </location>
</feature>
<evidence type="ECO:0000313" key="7">
    <source>
        <dbReference type="Proteomes" id="UP000620124"/>
    </source>
</evidence>
<dbReference type="Gene3D" id="1.10.30.10">
    <property type="entry name" value="High mobility group box domain"/>
    <property type="match status" value="1"/>
</dbReference>
<feature type="region of interest" description="Disordered" evidence="4">
    <location>
        <begin position="1"/>
        <end position="22"/>
    </location>
</feature>
<feature type="region of interest" description="Disordered" evidence="4">
    <location>
        <begin position="37"/>
        <end position="60"/>
    </location>
</feature>
<dbReference type="GO" id="GO:0000978">
    <property type="term" value="F:RNA polymerase II cis-regulatory region sequence-specific DNA binding"/>
    <property type="evidence" value="ECO:0007669"/>
    <property type="project" value="TreeGrafter"/>
</dbReference>
<feature type="compositionally biased region" description="Low complexity" evidence="4">
    <location>
        <begin position="107"/>
        <end position="125"/>
    </location>
</feature>
<keyword evidence="1 3" id="KW-0238">DNA-binding</keyword>
<reference evidence="6" key="1">
    <citation type="submission" date="2020-05" db="EMBL/GenBank/DDBJ databases">
        <title>Mycena genomes resolve the evolution of fungal bioluminescence.</title>
        <authorList>
            <person name="Tsai I.J."/>
        </authorList>
    </citation>
    <scope>NUCLEOTIDE SEQUENCE</scope>
    <source>
        <strain evidence="6">CCC161011</strain>
    </source>
</reference>
<dbReference type="PANTHER" id="PTHR10270">
    <property type="entry name" value="SOX TRANSCRIPTION FACTOR"/>
    <property type="match status" value="1"/>
</dbReference>
<feature type="region of interest" description="Disordered" evidence="4">
    <location>
        <begin position="185"/>
        <end position="249"/>
    </location>
</feature>
<evidence type="ECO:0000256" key="3">
    <source>
        <dbReference type="PROSITE-ProRule" id="PRU00267"/>
    </source>
</evidence>
<dbReference type="SMART" id="SM00398">
    <property type="entry name" value="HMG"/>
    <property type="match status" value="1"/>
</dbReference>
<feature type="compositionally biased region" description="Basic and acidic residues" evidence="4">
    <location>
        <begin position="297"/>
        <end position="315"/>
    </location>
</feature>
<gene>
    <name evidence="6" type="ORF">MVEN_02147500</name>
</gene>
<organism evidence="6 7">
    <name type="scientific">Mycena venus</name>
    <dbReference type="NCBI Taxonomy" id="2733690"/>
    <lineage>
        <taxon>Eukaryota</taxon>
        <taxon>Fungi</taxon>
        <taxon>Dikarya</taxon>
        <taxon>Basidiomycota</taxon>
        <taxon>Agaricomycotina</taxon>
        <taxon>Agaricomycetes</taxon>
        <taxon>Agaricomycetidae</taxon>
        <taxon>Agaricales</taxon>
        <taxon>Marasmiineae</taxon>
        <taxon>Mycenaceae</taxon>
        <taxon>Mycena</taxon>
    </lineage>
</organism>
<keyword evidence="2" id="KW-0804">Transcription</keyword>
<evidence type="ECO:0000256" key="2">
    <source>
        <dbReference type="ARBA" id="ARBA00023163"/>
    </source>
</evidence>
<keyword evidence="7" id="KW-1185">Reference proteome</keyword>
<sequence length="559" mass="58676">MPAERSRGSRRTGADGNQLVWTEPALAPGIAFATNLTPGAFEESKEPSNPSFTTFDSTETKLEPVAPSLALVPAPTFFFVDAPPADESKPKRASHKRKATPPPPSPSSTAFPASPGASDADASPAGPAPAPAAHIPRPPNAFILFRSSFIRAGAVPAHVEPSHASLSAIAGLTWAALPKPEKEAWHRRAKEERERHRERFPNYAFRPRHRTTSTPSSNSAPEDGDCEDSGGGSTQRRRQQREVAPADRARQAHIASLLLTGLSGAALDEAIATFDRERKERGEGGVEVRFGVVETPEGRVAAEDASEKEKGKREGTPCVRRGTSKAEKRRPSAKQDGSGKRRRTTSSPSSPSPALASPAPSSPSLPATPTDTPHAPFAFDFDAPSSIPSTPVNDFSSAAAFEWPYASSPPVPRGVLLPLRHALVLVPALPPRSPTPRPPPPPHPRPPGARSRTSPCRSRSPPPPTPRTAPSPLSACSSMSSLGGDLGALPSLDTTADCSAAAGLSVDLSMYGALMPPYDLGLGFGGDMDMDMGMDGGMGMGYLTGFLEGTTQADGIAAW</sequence>
<feature type="compositionally biased region" description="Basic and acidic residues" evidence="4">
    <location>
        <begin position="240"/>
        <end position="249"/>
    </location>
</feature>
<feature type="region of interest" description="Disordered" evidence="4">
    <location>
        <begin position="430"/>
        <end position="477"/>
    </location>
</feature>
<dbReference type="AlphaFoldDB" id="A0A8H6XAT9"/>
<dbReference type="GO" id="GO:0030154">
    <property type="term" value="P:cell differentiation"/>
    <property type="evidence" value="ECO:0007669"/>
    <property type="project" value="TreeGrafter"/>
</dbReference>
<dbReference type="Proteomes" id="UP000620124">
    <property type="component" value="Unassembled WGS sequence"/>
</dbReference>
<evidence type="ECO:0000256" key="4">
    <source>
        <dbReference type="SAM" id="MobiDB-lite"/>
    </source>
</evidence>
<feature type="region of interest" description="Disordered" evidence="4">
    <location>
        <begin position="297"/>
        <end position="383"/>
    </location>
</feature>
<dbReference type="PROSITE" id="PS50118">
    <property type="entry name" value="HMG_BOX_2"/>
    <property type="match status" value="1"/>
</dbReference>
<feature type="region of interest" description="Disordered" evidence="4">
    <location>
        <begin position="81"/>
        <end position="137"/>
    </location>
</feature>
<evidence type="ECO:0000313" key="6">
    <source>
        <dbReference type="EMBL" id="KAF7337099.1"/>
    </source>
</evidence>
<feature type="compositionally biased region" description="Pro residues" evidence="4">
    <location>
        <begin position="460"/>
        <end position="469"/>
    </location>
</feature>
<feature type="compositionally biased region" description="Basic and acidic residues" evidence="4">
    <location>
        <begin position="185"/>
        <end position="200"/>
    </location>
</feature>
<evidence type="ECO:0000256" key="1">
    <source>
        <dbReference type="ARBA" id="ARBA00023125"/>
    </source>
</evidence>
<dbReference type="InterPro" id="IPR050140">
    <property type="entry name" value="SRY-related_HMG-box_TF-like"/>
</dbReference>